<reference evidence="1" key="1">
    <citation type="journal article" date="2014" name="Front. Microbiol.">
        <title>High frequency of phylogenetically diverse reductive dehalogenase-homologous genes in deep subseafloor sedimentary metagenomes.</title>
        <authorList>
            <person name="Kawai M."/>
            <person name="Futagami T."/>
            <person name="Toyoda A."/>
            <person name="Takaki Y."/>
            <person name="Nishi S."/>
            <person name="Hori S."/>
            <person name="Arai W."/>
            <person name="Tsubouchi T."/>
            <person name="Morono Y."/>
            <person name="Uchiyama I."/>
            <person name="Ito T."/>
            <person name="Fujiyama A."/>
            <person name="Inagaki F."/>
            <person name="Takami H."/>
        </authorList>
    </citation>
    <scope>NUCLEOTIDE SEQUENCE</scope>
    <source>
        <strain evidence="1">Expedition CK06-06</strain>
    </source>
</reference>
<protein>
    <recommendedName>
        <fullName evidence="2">Non-specific serine/threonine protein kinase</fullName>
    </recommendedName>
</protein>
<dbReference type="EMBL" id="BARV01011522">
    <property type="protein sequence ID" value="GAI08989.1"/>
    <property type="molecule type" value="Genomic_DNA"/>
</dbReference>
<dbReference type="Gene3D" id="3.30.200.20">
    <property type="entry name" value="Phosphorylase Kinase, domain 1"/>
    <property type="match status" value="1"/>
</dbReference>
<proteinExistence type="predicted"/>
<sequence>MVLIKKGAEASLYLENWHNRKVIMKRRLPKKYRIPELDLMIRSQRTIHEPHII</sequence>
<name>X1MRK8_9ZZZZ</name>
<evidence type="ECO:0008006" key="2">
    <source>
        <dbReference type="Google" id="ProtNLM"/>
    </source>
</evidence>
<organism evidence="1">
    <name type="scientific">marine sediment metagenome</name>
    <dbReference type="NCBI Taxonomy" id="412755"/>
    <lineage>
        <taxon>unclassified sequences</taxon>
        <taxon>metagenomes</taxon>
        <taxon>ecological metagenomes</taxon>
    </lineage>
</organism>
<feature type="non-terminal residue" evidence="1">
    <location>
        <position position="53"/>
    </location>
</feature>
<dbReference type="AlphaFoldDB" id="X1MRK8"/>
<evidence type="ECO:0000313" key="1">
    <source>
        <dbReference type="EMBL" id="GAI08989.1"/>
    </source>
</evidence>
<comment type="caution">
    <text evidence="1">The sequence shown here is derived from an EMBL/GenBank/DDBJ whole genome shotgun (WGS) entry which is preliminary data.</text>
</comment>
<accession>X1MRK8</accession>
<gene>
    <name evidence="1" type="ORF">S06H3_21812</name>
</gene>